<evidence type="ECO:0000313" key="1">
    <source>
        <dbReference type="EMBL" id="CAK8675195.1"/>
    </source>
</evidence>
<dbReference type="EMBL" id="CAWYQH010000013">
    <property type="protein sequence ID" value="CAK8675195.1"/>
    <property type="molecule type" value="Genomic_DNA"/>
</dbReference>
<name>A0ABP0F9S9_CLALP</name>
<protein>
    <submittedName>
        <fullName evidence="1">Uncharacterized protein</fullName>
    </submittedName>
</protein>
<dbReference type="Proteomes" id="UP001642483">
    <property type="component" value="Unassembled WGS sequence"/>
</dbReference>
<gene>
    <name evidence="1" type="ORF">CVLEPA_LOCUS4801</name>
</gene>
<reference evidence="1 2" key="1">
    <citation type="submission" date="2024-02" db="EMBL/GenBank/DDBJ databases">
        <authorList>
            <person name="Daric V."/>
            <person name="Darras S."/>
        </authorList>
    </citation>
    <scope>NUCLEOTIDE SEQUENCE [LARGE SCALE GENOMIC DNA]</scope>
</reference>
<sequence length="75" mass="8681">MRFQPLTKRNNTILPVTLKDDCSLSNTVRATPDCHNVETSLLFLLQSEMASKVYYVWGYISMLRISRRIIADETD</sequence>
<keyword evidence="2" id="KW-1185">Reference proteome</keyword>
<evidence type="ECO:0000313" key="2">
    <source>
        <dbReference type="Proteomes" id="UP001642483"/>
    </source>
</evidence>
<accession>A0ABP0F9S9</accession>
<comment type="caution">
    <text evidence="1">The sequence shown here is derived from an EMBL/GenBank/DDBJ whole genome shotgun (WGS) entry which is preliminary data.</text>
</comment>
<organism evidence="1 2">
    <name type="scientific">Clavelina lepadiformis</name>
    <name type="common">Light-bulb sea squirt</name>
    <name type="synonym">Ascidia lepadiformis</name>
    <dbReference type="NCBI Taxonomy" id="159417"/>
    <lineage>
        <taxon>Eukaryota</taxon>
        <taxon>Metazoa</taxon>
        <taxon>Chordata</taxon>
        <taxon>Tunicata</taxon>
        <taxon>Ascidiacea</taxon>
        <taxon>Aplousobranchia</taxon>
        <taxon>Clavelinidae</taxon>
        <taxon>Clavelina</taxon>
    </lineage>
</organism>
<proteinExistence type="predicted"/>